<evidence type="ECO:0000259" key="1">
    <source>
        <dbReference type="Pfam" id="PF07238"/>
    </source>
</evidence>
<feature type="domain" description="PilZ" evidence="1">
    <location>
        <begin position="47"/>
        <end position="136"/>
    </location>
</feature>
<protein>
    <submittedName>
        <fullName evidence="2">PilZ domain-containing protein</fullName>
    </submittedName>
</protein>
<sequence length="138" mass="15863">MGRFKSWVKKSSFLFFFQIFSIVRSDDCRYAAIKRRSDMSDPGFSDRRASARLDMEQEVISLSWTDENNQRHEHSVVCSDVSRGGLKLLLPEPLQVDSIVDVQLTPDNVSAKAFNATVVRCIQRQTNEFEIGLQFIQK</sequence>
<dbReference type="Pfam" id="PF07238">
    <property type="entry name" value="PilZ"/>
    <property type="match status" value="1"/>
</dbReference>
<dbReference type="AlphaFoldDB" id="A0A3N5ZDC0"/>
<dbReference type="Proteomes" id="UP000275281">
    <property type="component" value="Unassembled WGS sequence"/>
</dbReference>
<dbReference type="InterPro" id="IPR009875">
    <property type="entry name" value="PilZ_domain"/>
</dbReference>
<dbReference type="SUPFAM" id="SSF141371">
    <property type="entry name" value="PilZ domain-like"/>
    <property type="match status" value="1"/>
</dbReference>
<keyword evidence="3" id="KW-1185">Reference proteome</keyword>
<comment type="caution">
    <text evidence="2">The sequence shown here is derived from an EMBL/GenBank/DDBJ whole genome shotgun (WGS) entry which is preliminary data.</text>
</comment>
<dbReference type="EMBL" id="RPOK01000001">
    <property type="protein sequence ID" value="RPJ68008.1"/>
    <property type="molecule type" value="Genomic_DNA"/>
</dbReference>
<dbReference type="OrthoDB" id="6267373at2"/>
<gene>
    <name evidence="2" type="ORF">DRW07_00925</name>
</gene>
<organism evidence="2 3">
    <name type="scientific">Alteromonas sediminis</name>
    <dbReference type="NCBI Taxonomy" id="2259342"/>
    <lineage>
        <taxon>Bacteria</taxon>
        <taxon>Pseudomonadati</taxon>
        <taxon>Pseudomonadota</taxon>
        <taxon>Gammaproteobacteria</taxon>
        <taxon>Alteromonadales</taxon>
        <taxon>Alteromonadaceae</taxon>
        <taxon>Alteromonas/Salinimonas group</taxon>
        <taxon>Alteromonas</taxon>
    </lineage>
</organism>
<name>A0A3N5ZDC0_9ALTE</name>
<dbReference type="GO" id="GO:0035438">
    <property type="term" value="F:cyclic-di-GMP binding"/>
    <property type="evidence" value="ECO:0007669"/>
    <property type="project" value="InterPro"/>
</dbReference>
<accession>A0A3N5ZDC0</accession>
<reference evidence="2 3" key="1">
    <citation type="submission" date="2018-11" db="EMBL/GenBank/DDBJ databases">
        <authorList>
            <person name="Ye M.-Q."/>
            <person name="Du Z.-J."/>
        </authorList>
    </citation>
    <scope>NUCLEOTIDE SEQUENCE [LARGE SCALE GENOMIC DNA]</scope>
    <source>
        <strain evidence="2 3">U0105</strain>
    </source>
</reference>
<dbReference type="Gene3D" id="2.40.10.220">
    <property type="entry name" value="predicted glycosyltransferase like domains"/>
    <property type="match status" value="1"/>
</dbReference>
<evidence type="ECO:0000313" key="2">
    <source>
        <dbReference type="EMBL" id="RPJ68008.1"/>
    </source>
</evidence>
<evidence type="ECO:0000313" key="3">
    <source>
        <dbReference type="Proteomes" id="UP000275281"/>
    </source>
</evidence>
<proteinExistence type="predicted"/>